<dbReference type="AGR" id="MGI:1923875"/>
<organism evidence="2">
    <name type="scientific">Mus musculus</name>
    <name type="common">Mouse</name>
    <dbReference type="NCBI Taxonomy" id="10090"/>
    <lineage>
        <taxon>Eukaryota</taxon>
        <taxon>Metazoa</taxon>
        <taxon>Chordata</taxon>
        <taxon>Craniata</taxon>
        <taxon>Vertebrata</taxon>
        <taxon>Euteleostomi</taxon>
        <taxon>Mammalia</taxon>
        <taxon>Eutheria</taxon>
        <taxon>Euarchontoglires</taxon>
        <taxon>Glires</taxon>
        <taxon>Rodentia</taxon>
        <taxon>Myomorpha</taxon>
        <taxon>Muroidea</taxon>
        <taxon>Muridae</taxon>
        <taxon>Murinae</taxon>
        <taxon>Mus</taxon>
        <taxon>Mus</taxon>
    </lineage>
</organism>
<dbReference type="OrthoDB" id="9628446at2759"/>
<reference evidence="2" key="2">
    <citation type="journal article" date="2000" name="Genome Res.">
        <title>Normalization and subtraction of cap-trapper-selected cDNAs to prepare full-length cDNA libraries for rapid discovery of new genes.</title>
        <authorList>
            <person name="Carninci P."/>
            <person name="Shibata Y."/>
            <person name="Hayatsu N."/>
            <person name="Sugahara Y."/>
            <person name="Shibata K."/>
            <person name="Itoh M."/>
            <person name="Konno H."/>
            <person name="Okazaki Y."/>
            <person name="Muramatsu M."/>
            <person name="Hayashizaki Y."/>
        </authorList>
    </citation>
    <scope>NUCLEOTIDE SEQUENCE</scope>
    <source>
        <strain evidence="2">C57BL/6J</strain>
        <tissue evidence="2">Ovary</tissue>
    </source>
</reference>
<accession>Q8C6K5</accession>
<evidence type="ECO:0000256" key="1">
    <source>
        <dbReference type="SAM" id="MobiDB-lite"/>
    </source>
</evidence>
<name>Q8C6K5_MOUSE</name>
<reference evidence="2" key="3">
    <citation type="journal article" date="2000" name="Genome Res.">
        <title>RIKEN integrated sequence analysis (RISA) system--384-format sequencing pipeline with 384 multicapillary sequencer.</title>
        <authorList>
            <person name="Shibata K."/>
            <person name="Itoh M."/>
            <person name="Aizawa K."/>
            <person name="Nagaoka S."/>
            <person name="Sasaki N."/>
            <person name="Carninci P."/>
            <person name="Konno H."/>
            <person name="Akiyama J."/>
            <person name="Nishi K."/>
            <person name="Kitsunai T."/>
            <person name="Tashiro H."/>
            <person name="Itoh M."/>
            <person name="Sumi N."/>
            <person name="Ishii Y."/>
            <person name="Nakamura S."/>
            <person name="Hazama M."/>
            <person name="Nishine T."/>
            <person name="Harada A."/>
            <person name="Yamamoto R."/>
            <person name="Matsumoto H."/>
            <person name="Sakaguchi S."/>
            <person name="Ikegami T."/>
            <person name="Kashiwagi K."/>
            <person name="Fujiwake S."/>
            <person name="Inoue K."/>
            <person name="Togawa Y."/>
            <person name="Izawa M."/>
            <person name="Ohara E."/>
            <person name="Watahiki M."/>
            <person name="Yoneda Y."/>
            <person name="Ishikawa T."/>
            <person name="Ozawa K."/>
            <person name="Tanaka T."/>
            <person name="Matsuura S."/>
            <person name="Kawai J."/>
            <person name="Okazaki Y."/>
            <person name="Muramatsu M."/>
            <person name="Inoue Y."/>
            <person name="Kira A."/>
            <person name="Hayashizaki Y."/>
        </authorList>
    </citation>
    <scope>NUCLEOTIDE SEQUENCE</scope>
    <source>
        <strain evidence="2">C57BL/6J</strain>
        <tissue evidence="2">Ovary</tissue>
    </source>
</reference>
<reference evidence="2" key="7">
    <citation type="journal article" date="2005" name="Science">
        <title>The Transcriptional Landscape of the Mammalian Genome.</title>
        <authorList>
            <consortium name="The FANTOM Consortium"/>
            <consortium name="Riken Genome Exploration Research Group and Genome Science Group (Genome Network Project Core Group)"/>
        </authorList>
    </citation>
    <scope>NUCLEOTIDE SEQUENCE</scope>
    <source>
        <strain evidence="2">C57BL/6J</strain>
        <tissue evidence="2">Ovary</tissue>
    </source>
</reference>
<reference evidence="2" key="1">
    <citation type="journal article" date="1999" name="Methods Enzymol.">
        <title>High-efficiency full-length cDNA cloning.</title>
        <authorList>
            <person name="Carninci P."/>
            <person name="Hayashizaki Y."/>
        </authorList>
    </citation>
    <scope>NUCLEOTIDE SEQUENCE</scope>
    <source>
        <strain evidence="2">C57BL/6J</strain>
        <tissue evidence="2">Ovary</tissue>
    </source>
</reference>
<dbReference type="AlphaFoldDB" id="Q8C6K5"/>
<proteinExistence type="evidence at transcript level"/>
<dbReference type="EMBL" id="AK054396">
    <property type="protein sequence ID" value="BAC35762.1"/>
    <property type="molecule type" value="mRNA"/>
</dbReference>
<dbReference type="UCSC" id="uc008kec.1">
    <property type="organism name" value="mouse"/>
</dbReference>
<dbReference type="MGI" id="MGI:1923875">
    <property type="gene designation" value="Hoxd3os1"/>
</dbReference>
<reference evidence="2" key="4">
    <citation type="journal article" date="2001" name="Nature">
        <title>Functional annotation of a full-length mouse cDNA collection.</title>
        <authorList>
            <consortium name="The RIKEN Genome Exploration Research Group Phase II Team and the FANTOM Consortium"/>
        </authorList>
    </citation>
    <scope>NUCLEOTIDE SEQUENCE</scope>
    <source>
        <strain evidence="2">C57BL/6J</strain>
        <tissue evidence="2">Ovary</tissue>
    </source>
</reference>
<protein>
    <submittedName>
        <fullName evidence="2">Uncharacterized protein</fullName>
    </submittedName>
</protein>
<evidence type="ECO:0000313" key="2">
    <source>
        <dbReference type="EMBL" id="BAC35762.1"/>
    </source>
</evidence>
<gene>
    <name evidence="3" type="primary">Hoxd3os1</name>
</gene>
<reference evidence="2" key="5">
    <citation type="submission" date="2001-07" db="EMBL/GenBank/DDBJ databases">
        <authorList>
            <person name="Adachi J."/>
            <person name="Aizawa K."/>
            <person name="Akimura T."/>
            <person name="Arakawa T."/>
            <person name="Bono H."/>
            <person name="Carninci P."/>
            <person name="Fukuda S."/>
            <person name="Furuno M."/>
            <person name="Hanagaki T."/>
            <person name="Hara A."/>
            <person name="Hashizume W."/>
            <person name="Hayashida K."/>
            <person name="Hayatsu N."/>
            <person name="Hiramoto K."/>
            <person name="Hiraoka T."/>
            <person name="Hirozane T."/>
            <person name="Hori F."/>
            <person name="Imotani K."/>
            <person name="Ishii Y."/>
            <person name="Itoh M."/>
            <person name="Kagawa I."/>
            <person name="Kasukawa T."/>
            <person name="Katoh H."/>
            <person name="Kawai J."/>
            <person name="Kojima Y."/>
            <person name="Kondo S."/>
            <person name="Konno H."/>
            <person name="Kouda M."/>
            <person name="Koya S."/>
            <person name="Kurihara C."/>
            <person name="Matsuyama T."/>
            <person name="Miyazaki A."/>
            <person name="Murata M."/>
            <person name="Nakamura M."/>
            <person name="Nishi K."/>
            <person name="Nomura K."/>
            <person name="Numazaki R."/>
            <person name="Ohno M."/>
            <person name="Ohsato N."/>
            <person name="Okazaki Y."/>
            <person name="Saito R."/>
            <person name="Saitoh H."/>
            <person name="Sakai C."/>
            <person name="Sakai K."/>
            <person name="Sakazume N."/>
            <person name="Sano H."/>
            <person name="Sasaki D."/>
            <person name="Shibata K."/>
            <person name="Shinagawa A."/>
            <person name="Shiraki T."/>
            <person name="Sogabe Y."/>
            <person name="Tagami M."/>
            <person name="Tagawa A."/>
            <person name="Takahashi F."/>
            <person name="Takaku-Akahira S."/>
            <person name="Takeda Y."/>
            <person name="Tanaka T."/>
            <person name="Tomaru A."/>
            <person name="Toya T."/>
            <person name="Yasunishi A."/>
            <person name="Muramatsu M."/>
            <person name="Hayashizaki Y."/>
        </authorList>
    </citation>
    <scope>NUCLEOTIDE SEQUENCE</scope>
    <source>
        <strain evidence="2">C57BL/6J</strain>
        <tissue evidence="2">Ovary</tissue>
    </source>
</reference>
<reference evidence="2" key="8">
    <citation type="journal article" date="2005" name="Science">
        <title>Antisense Transcription in the Mammalian Transcriptome.</title>
        <authorList>
            <consortium name="RIKEN Genome Exploration Research Group and Genome Science Group (Genome Network Project Core Group) and the FANTOM Consortium"/>
        </authorList>
    </citation>
    <scope>NUCLEOTIDE SEQUENCE</scope>
    <source>
        <strain evidence="2">C57BL/6J</strain>
        <tissue evidence="2">Ovary</tissue>
    </source>
</reference>
<sequence length="144" mass="14943">MQRAIPRFLNNAGSWGSGTHCPRRWSGQLLRQQGGSYPEGAELRAVGPDCGWNPSGAARLRSPSSAGLGSCCWRDRVGSSGPGLKQAVGSLLECERRLVARRPGLLPGSPPALEAAAIATGGELRWSRGGSPGRCGPRDPAAGD</sequence>
<evidence type="ECO:0000313" key="3">
    <source>
        <dbReference type="MGI" id="MGI:1923875"/>
    </source>
</evidence>
<reference evidence="2" key="6">
    <citation type="journal article" date="2002" name="Nature">
        <title>Analysis of the mouse transcriptome based on functional annotation of 60,770 full-length cDNAs.</title>
        <authorList>
            <consortium name="The FANTOM Consortium and the RIKEN Genome Exploration Research Group Phase I and II Team"/>
        </authorList>
    </citation>
    <scope>NUCLEOTIDE SEQUENCE</scope>
    <source>
        <strain evidence="2">C57BL/6J</strain>
        <tissue evidence="2">Ovary</tissue>
    </source>
</reference>
<feature type="region of interest" description="Disordered" evidence="1">
    <location>
        <begin position="123"/>
        <end position="144"/>
    </location>
</feature>